<dbReference type="EMBL" id="JAGGMQ010000001">
    <property type="protein sequence ID" value="MBP2171499.1"/>
    <property type="molecule type" value="Genomic_DNA"/>
</dbReference>
<keyword evidence="2" id="KW-0597">Phosphoprotein</keyword>
<feature type="modified residue" description="Phosphocysteine; by EIIA" evidence="7">
    <location>
        <position position="8"/>
    </location>
</feature>
<evidence type="ECO:0000259" key="8">
    <source>
        <dbReference type="PROSITE" id="PS51100"/>
    </source>
</evidence>
<keyword evidence="4" id="KW-0808">Transferase</keyword>
<dbReference type="InterPro" id="IPR051819">
    <property type="entry name" value="PTS_sugar-specific_EIIB"/>
</dbReference>
<feature type="domain" description="PTS EIIB type-3" evidence="8">
    <location>
        <begin position="1"/>
        <end position="106"/>
    </location>
</feature>
<evidence type="ECO:0000256" key="3">
    <source>
        <dbReference type="ARBA" id="ARBA00022597"/>
    </source>
</evidence>
<sequence length="107" mass="11745">MHKIMLCCSAGMSTSLLVRKMLEEADRRGLAVEISAYSATEFGDHFTDYQVVLLGPQIKYMLDNLKAKGAEQGIPVAVINMMDYGMQRGDNVLDFALELIASKGAAR</sequence>
<dbReference type="InterPro" id="IPR003501">
    <property type="entry name" value="PTS_EIIB_2/3"/>
</dbReference>
<keyword evidence="6" id="KW-0418">Kinase</keyword>
<reference evidence="10" key="2">
    <citation type="submission" date="2023-07" db="EMBL/GenBank/DDBJ databases">
        <title>Genome mining of underrepresented organisms for secondary metabolites.</title>
        <authorList>
            <person name="D'Agostino P.M."/>
        </authorList>
    </citation>
    <scope>NUCLEOTIDE SEQUENCE [LARGE SCALE GENOMIC DNA]</scope>
    <source>
        <strain evidence="10">WS4403</strain>
    </source>
</reference>
<accession>A0ABS4PFR8</accession>
<evidence type="ECO:0000256" key="2">
    <source>
        <dbReference type="ARBA" id="ARBA00022553"/>
    </source>
</evidence>
<evidence type="ECO:0000256" key="6">
    <source>
        <dbReference type="ARBA" id="ARBA00022777"/>
    </source>
</evidence>
<evidence type="ECO:0000256" key="5">
    <source>
        <dbReference type="ARBA" id="ARBA00022683"/>
    </source>
</evidence>
<keyword evidence="1" id="KW-0813">Transport</keyword>
<proteinExistence type="predicted"/>
<dbReference type="PANTHER" id="PTHR34581:SF2">
    <property type="entry name" value="PTS SYSTEM N,N'-DIACETYLCHITOBIOSE-SPECIFIC EIIB COMPONENT"/>
    <property type="match status" value="1"/>
</dbReference>
<evidence type="ECO:0000256" key="1">
    <source>
        <dbReference type="ARBA" id="ARBA00022448"/>
    </source>
</evidence>
<dbReference type="PANTHER" id="PTHR34581">
    <property type="entry name" value="PTS SYSTEM N,N'-DIACETYLCHITOBIOSE-SPECIFIC EIIB COMPONENT"/>
    <property type="match status" value="1"/>
</dbReference>
<evidence type="ECO:0000313" key="10">
    <source>
        <dbReference type="Proteomes" id="UP001195624"/>
    </source>
</evidence>
<dbReference type="Gene3D" id="3.40.50.2300">
    <property type="match status" value="1"/>
</dbReference>
<evidence type="ECO:0000313" key="9">
    <source>
        <dbReference type="EMBL" id="MBP2171499.1"/>
    </source>
</evidence>
<dbReference type="RefSeq" id="WP_017798876.1">
    <property type="nucleotide sequence ID" value="NZ_JAGGMQ010000001.1"/>
</dbReference>
<name>A0ABS4PFR8_9GAMM</name>
<dbReference type="InterPro" id="IPR036095">
    <property type="entry name" value="PTS_EIIB-like_sf"/>
</dbReference>
<reference evidence="9 10" key="1">
    <citation type="submission" date="2021-03" db="EMBL/GenBank/DDBJ databases">
        <authorList>
            <person name="D'Agostino P."/>
            <person name="Huntemann M."/>
            <person name="Clum A."/>
            <person name="Spunde A."/>
            <person name="Palaniappan K."/>
            <person name="Ritter S."/>
            <person name="Mikhailova N."/>
            <person name="Chen I.-M."/>
            <person name="Stamatis D."/>
            <person name="Reddy T."/>
            <person name="O'Malley R."/>
            <person name="Daum C."/>
            <person name="Shapiro N."/>
            <person name="Ivanova N."/>
            <person name="Kyrpides N."/>
            <person name="Woyke T."/>
        </authorList>
    </citation>
    <scope>NUCLEOTIDE SEQUENCE [LARGE SCALE GENOMIC DNA]</scope>
    <source>
        <strain evidence="9 10">WS4403</strain>
    </source>
</reference>
<dbReference type="Pfam" id="PF02302">
    <property type="entry name" value="PTS_IIB"/>
    <property type="match status" value="1"/>
</dbReference>
<keyword evidence="3" id="KW-0762">Sugar transport</keyword>
<protein>
    <submittedName>
        <fullName evidence="9">PTS system cellobiose-specific IIB component</fullName>
    </submittedName>
</protein>
<dbReference type="CDD" id="cd05564">
    <property type="entry name" value="PTS_IIB_chitobiose_lichenan"/>
    <property type="match status" value="1"/>
</dbReference>
<dbReference type="InterPro" id="IPR013012">
    <property type="entry name" value="PTS_EIIB_3"/>
</dbReference>
<dbReference type="Proteomes" id="UP001195624">
    <property type="component" value="Unassembled WGS sequence"/>
</dbReference>
<keyword evidence="5" id="KW-0598">Phosphotransferase system</keyword>
<comment type="caution">
    <text evidence="9">The sequence shown here is derived from an EMBL/GenBank/DDBJ whole genome shotgun (WGS) entry which is preliminary data.</text>
</comment>
<gene>
    <name evidence="9" type="ORF">J2125_004691</name>
</gene>
<keyword evidence="10" id="KW-1185">Reference proteome</keyword>
<evidence type="ECO:0000256" key="4">
    <source>
        <dbReference type="ARBA" id="ARBA00022679"/>
    </source>
</evidence>
<dbReference type="SUPFAM" id="SSF52794">
    <property type="entry name" value="PTS system IIB component-like"/>
    <property type="match status" value="1"/>
</dbReference>
<dbReference type="PROSITE" id="PS51100">
    <property type="entry name" value="PTS_EIIB_TYPE_3"/>
    <property type="match status" value="1"/>
</dbReference>
<evidence type="ECO:0000256" key="7">
    <source>
        <dbReference type="PROSITE-ProRule" id="PRU00423"/>
    </source>
</evidence>
<organism evidence="9 10">
    <name type="scientific">Winslowiella toletana</name>
    <dbReference type="NCBI Taxonomy" id="92490"/>
    <lineage>
        <taxon>Bacteria</taxon>
        <taxon>Pseudomonadati</taxon>
        <taxon>Pseudomonadota</taxon>
        <taxon>Gammaproteobacteria</taxon>
        <taxon>Enterobacterales</taxon>
        <taxon>Erwiniaceae</taxon>
        <taxon>Winslowiella</taxon>
    </lineage>
</organism>